<accession>A0ABP4FE81</accession>
<dbReference type="InterPro" id="IPR009430">
    <property type="entry name" value="GvpL/GvpF"/>
</dbReference>
<evidence type="ECO:0000256" key="3">
    <source>
        <dbReference type="ARBA" id="ARBA00035643"/>
    </source>
</evidence>
<evidence type="ECO:0000313" key="5">
    <source>
        <dbReference type="EMBL" id="GAA1170809.1"/>
    </source>
</evidence>
<evidence type="ECO:0000313" key="6">
    <source>
        <dbReference type="Proteomes" id="UP001501371"/>
    </source>
</evidence>
<dbReference type="RefSeq" id="WP_344275861.1">
    <property type="nucleotide sequence ID" value="NZ_BAAAKV010000024.1"/>
</dbReference>
<proteinExistence type="inferred from homology"/>
<sequence length="294" mass="30507">MSDTDAVTGPTADPATGPAAAPATDPAADPGHVTYVYAIGRAGTPLDEAARRLVGPAESPLRTVGADGLAALVSSLPADAYGADGMRARMEDLAELEALARTHHATVEAAYASTTVLPMRLATVYLDDTRVVEMLRERSGDLGALLSSLEGQVELGVKVYADPSAATARSPGPDVAAADPAAGPGRAYLQRRRTQRRDRRDIYRAAGAVAAQVPERLAGLVRARVAHRPQQGELASGAGENIANDAYLVPAERVRAFRRALAGLSDAAPGVRVEITGPWVPYSFATPPRSGGTT</sequence>
<gene>
    <name evidence="5" type="ORF">GCM10009654_30020</name>
</gene>
<dbReference type="Proteomes" id="UP001501371">
    <property type="component" value="Unassembled WGS sequence"/>
</dbReference>
<organism evidence="5 6">
    <name type="scientific">Streptomyces hebeiensis</name>
    <dbReference type="NCBI Taxonomy" id="229486"/>
    <lineage>
        <taxon>Bacteria</taxon>
        <taxon>Bacillati</taxon>
        <taxon>Actinomycetota</taxon>
        <taxon>Actinomycetes</taxon>
        <taxon>Kitasatosporales</taxon>
        <taxon>Streptomycetaceae</taxon>
        <taxon>Streptomyces</taxon>
    </lineage>
</organism>
<dbReference type="PANTHER" id="PTHR36852:SF1">
    <property type="entry name" value="PROTEIN GVPL 2"/>
    <property type="match status" value="1"/>
</dbReference>
<protein>
    <submittedName>
        <fullName evidence="5">GvpL/GvpF family gas vesicle protein</fullName>
    </submittedName>
</protein>
<comment type="similarity">
    <text evidence="3">Belongs to the gas vesicle GvpF/GvpL family.</text>
</comment>
<keyword evidence="1" id="KW-0304">Gas vesicle</keyword>
<comment type="subcellular location">
    <subcellularLocation>
        <location evidence="2">Gas vesicle</location>
    </subcellularLocation>
</comment>
<dbReference type="Pfam" id="PF06386">
    <property type="entry name" value="GvpL_GvpF"/>
    <property type="match status" value="1"/>
</dbReference>
<dbReference type="PANTHER" id="PTHR36852">
    <property type="entry name" value="PROTEIN GVPL 2"/>
    <property type="match status" value="1"/>
</dbReference>
<feature type="region of interest" description="Disordered" evidence="4">
    <location>
        <begin position="1"/>
        <end position="27"/>
    </location>
</feature>
<evidence type="ECO:0000256" key="4">
    <source>
        <dbReference type="SAM" id="MobiDB-lite"/>
    </source>
</evidence>
<comment type="caution">
    <text evidence="5">The sequence shown here is derived from an EMBL/GenBank/DDBJ whole genome shotgun (WGS) entry which is preliminary data.</text>
</comment>
<evidence type="ECO:0000256" key="1">
    <source>
        <dbReference type="ARBA" id="ARBA00022987"/>
    </source>
</evidence>
<keyword evidence="6" id="KW-1185">Reference proteome</keyword>
<reference evidence="6" key="1">
    <citation type="journal article" date="2019" name="Int. J. Syst. Evol. Microbiol.">
        <title>The Global Catalogue of Microorganisms (GCM) 10K type strain sequencing project: providing services to taxonomists for standard genome sequencing and annotation.</title>
        <authorList>
            <consortium name="The Broad Institute Genomics Platform"/>
            <consortium name="The Broad Institute Genome Sequencing Center for Infectious Disease"/>
            <person name="Wu L."/>
            <person name="Ma J."/>
        </authorList>
    </citation>
    <scope>NUCLEOTIDE SEQUENCE [LARGE SCALE GENOMIC DNA]</scope>
    <source>
        <strain evidence="6">JCM 12696</strain>
    </source>
</reference>
<name>A0ABP4FE81_9ACTN</name>
<dbReference type="EMBL" id="BAAAKV010000024">
    <property type="protein sequence ID" value="GAA1170809.1"/>
    <property type="molecule type" value="Genomic_DNA"/>
</dbReference>
<evidence type="ECO:0000256" key="2">
    <source>
        <dbReference type="ARBA" id="ARBA00035108"/>
    </source>
</evidence>